<evidence type="ECO:0000256" key="1">
    <source>
        <dbReference type="SAM" id="Phobius"/>
    </source>
</evidence>
<accession>A0A7J5AYN5</accession>
<dbReference type="AlphaFoldDB" id="A0A7J5AYN5"/>
<reference evidence="3 4" key="1">
    <citation type="submission" date="2019-09" db="EMBL/GenBank/DDBJ databases">
        <title>Phylogeny of genus Pseudoclavibacter and closely related genus.</title>
        <authorList>
            <person name="Li Y."/>
        </authorList>
    </citation>
    <scope>NUCLEOTIDE SEQUENCE [LARGE SCALE GENOMIC DNA]</scope>
    <source>
        <strain evidence="3 4">THG-MD12</strain>
    </source>
</reference>
<dbReference type="Pfam" id="PF13559">
    <property type="entry name" value="DUF4129"/>
    <property type="match status" value="1"/>
</dbReference>
<evidence type="ECO:0000259" key="2">
    <source>
        <dbReference type="Pfam" id="PF13559"/>
    </source>
</evidence>
<keyword evidence="1" id="KW-0812">Transmembrane</keyword>
<gene>
    <name evidence="3" type="ORF">F8O03_13880</name>
</gene>
<dbReference type="EMBL" id="WBJX01000005">
    <property type="protein sequence ID" value="KAB1636668.1"/>
    <property type="molecule type" value="Genomic_DNA"/>
</dbReference>
<protein>
    <submittedName>
        <fullName evidence="3">DUF4129 domain-containing protein</fullName>
    </submittedName>
</protein>
<name>A0A7J5AYN5_9MICO</name>
<keyword evidence="1" id="KW-1133">Transmembrane helix</keyword>
<organism evidence="3 4">
    <name type="scientific">Pseudoclavibacter terrae</name>
    <dbReference type="NCBI Taxonomy" id="1530195"/>
    <lineage>
        <taxon>Bacteria</taxon>
        <taxon>Bacillati</taxon>
        <taxon>Actinomycetota</taxon>
        <taxon>Actinomycetes</taxon>
        <taxon>Micrococcales</taxon>
        <taxon>Microbacteriaceae</taxon>
        <taxon>Pseudoclavibacter</taxon>
    </lineage>
</organism>
<keyword evidence="1" id="KW-0472">Membrane</keyword>
<dbReference type="RefSeq" id="WP_151424403.1">
    <property type="nucleotide sequence ID" value="NZ_CANKVH010000012.1"/>
</dbReference>
<dbReference type="Proteomes" id="UP000490386">
    <property type="component" value="Unassembled WGS sequence"/>
</dbReference>
<dbReference type="InterPro" id="IPR025403">
    <property type="entry name" value="TgpA-like_C"/>
</dbReference>
<comment type="caution">
    <text evidence="3">The sequence shown here is derived from an EMBL/GenBank/DDBJ whole genome shotgun (WGS) entry which is preliminary data.</text>
</comment>
<dbReference type="OrthoDB" id="3389322at2"/>
<sequence>MTRGPLAGSGEPPLEIDEDRARDLLQGELAKSEYTQASPTWLDLWIDDFWNWVNDILQPIDGVPGGLSPIALVLGAIVVLAVIALLVGRPILVQRARRGAALSPDLFDGDERSAQELRASAAAAGARGDFETAVIEQFRALARAVHDRTVIALSPGMTATAVAAATTSAFPGQATGLQRAARSFNAARYLGLGASEDDWLALRDVDSSLQAAKPVALTSFAGRAS</sequence>
<evidence type="ECO:0000313" key="4">
    <source>
        <dbReference type="Proteomes" id="UP000490386"/>
    </source>
</evidence>
<feature type="domain" description="Protein-glutamine gamma-glutamyltransferase-like C-terminal" evidence="2">
    <location>
        <begin position="138"/>
        <end position="204"/>
    </location>
</feature>
<evidence type="ECO:0000313" key="3">
    <source>
        <dbReference type="EMBL" id="KAB1636668.1"/>
    </source>
</evidence>
<proteinExistence type="predicted"/>
<keyword evidence="4" id="KW-1185">Reference proteome</keyword>
<feature type="transmembrane region" description="Helical" evidence="1">
    <location>
        <begin position="67"/>
        <end position="88"/>
    </location>
</feature>